<reference evidence="1" key="1">
    <citation type="submission" date="2022-10" db="EMBL/GenBank/DDBJ databases">
        <title>Culturing micro-colonial fungi from biological soil crusts in the Mojave desert and describing Neophaeococcomyces mojavensis, and introducing the new genera and species Taxawa tesnikishii.</title>
        <authorList>
            <person name="Kurbessoian T."/>
            <person name="Stajich J.E."/>
        </authorList>
    </citation>
    <scope>NUCLEOTIDE SEQUENCE</scope>
    <source>
        <strain evidence="1">TK_1</strain>
    </source>
</reference>
<accession>A0ABQ9NI62</accession>
<dbReference type="Proteomes" id="UP001172684">
    <property type="component" value="Unassembled WGS sequence"/>
</dbReference>
<gene>
    <name evidence="1" type="ORF">H2201_009294</name>
</gene>
<proteinExistence type="predicted"/>
<evidence type="ECO:0000313" key="1">
    <source>
        <dbReference type="EMBL" id="KAJ9650803.1"/>
    </source>
</evidence>
<name>A0ABQ9NI62_9PEZI</name>
<feature type="non-terminal residue" evidence="1">
    <location>
        <position position="319"/>
    </location>
</feature>
<comment type="caution">
    <text evidence="1">The sequence shown here is derived from an EMBL/GenBank/DDBJ whole genome shotgun (WGS) entry which is preliminary data.</text>
</comment>
<evidence type="ECO:0000313" key="2">
    <source>
        <dbReference type="Proteomes" id="UP001172684"/>
    </source>
</evidence>
<sequence length="319" mass="36264">MTKGAAIEDIKRNFIPTLTALVRGARAINLTQADVKQATRALVNLNTYFQDTRHWKEVWTSDIVKDTWRQLWIEDMPNATPISEWLNTYRPTLSDLETSMDLWFRYLFIFSIPIPEEIPAVFQASHHSPSASYGIVCKIKRNCTLQIWDHAISWRETNLYLSSALCTLPPFTCNALLGLMRLTSMLTLHHADQILPCADQFNPGWEVEVGTSKGAITHRNTFRRKVDPVVNGIPPADLKKFSPVKEIKTKQPTVTMLSHVWFAKDIKTALLAADVILNKWGFDEYRLDIYGALNKAPIYSSECTEVIATKALQSNVSLR</sequence>
<dbReference type="EMBL" id="JAPDRL010000619">
    <property type="protein sequence ID" value="KAJ9650803.1"/>
    <property type="molecule type" value="Genomic_DNA"/>
</dbReference>
<protein>
    <submittedName>
        <fullName evidence="1">Uncharacterized protein</fullName>
    </submittedName>
</protein>
<organism evidence="1 2">
    <name type="scientific">Coniosporium apollinis</name>
    <dbReference type="NCBI Taxonomy" id="61459"/>
    <lineage>
        <taxon>Eukaryota</taxon>
        <taxon>Fungi</taxon>
        <taxon>Dikarya</taxon>
        <taxon>Ascomycota</taxon>
        <taxon>Pezizomycotina</taxon>
        <taxon>Dothideomycetes</taxon>
        <taxon>Dothideomycetes incertae sedis</taxon>
        <taxon>Coniosporium</taxon>
    </lineage>
</organism>
<keyword evidence="2" id="KW-1185">Reference proteome</keyword>